<protein>
    <submittedName>
        <fullName evidence="3">Uncharacterized protein</fullName>
    </submittedName>
</protein>
<name>A0A9Q3GQA4_9BASI</name>
<evidence type="ECO:0000256" key="2">
    <source>
        <dbReference type="SAM" id="MobiDB-lite"/>
    </source>
</evidence>
<evidence type="ECO:0000256" key="1">
    <source>
        <dbReference type="SAM" id="Coils"/>
    </source>
</evidence>
<sequence length="610" mass="69434">MDVSFNAWATPASKSTSTQENPSHQPPISSMQVNHYEAVISKLSDELNNLKATISTMASQSNMPKGKGKMEQSVPSKLSKATTRKANPEHRFDSRQKVPSQATAKQSRRGSSAPPEIMSNKPPGCKSSMKTTAVKVLSPKRHPQQMRTGDFPSSFTSTKTALFVHIKILWGLLKQESVPQAPELRMLEEFYQRFKRPEQVEEAIKTSTALTYLEPNEVQCFKDARAGRIRFGRSVIHLGDNFVRYAQGLMNRLGLRIWCPNLEEDPSSLYNAAHRIAALTTFQELASTSAYTYLNIDPKMAMNMNLLIQGYNHFVHYLMLEKYKKECKQAGRNSKDATHKRLSKNRERLRNERRDFAIVNKFPMRYQKILAQIGAHSDDEEVVGKGFFMIKTLPYRSKNANRFFRRLDVVMKQAAEQDTYAKKNRRRVRRLPKVPVESTYKAAPKGLPIDFYDPTWYHQLSLSQQSAIPNRTSLAFLPNANESLLPKSMRHPDEKLADSSFTRKYWEVSTEPYGLVGAESSSEESTDEKGLSEDEAEGIDLTHSTASESDDEYLAEGDAGDLYNEEAEEIKIEEDHYQSLEDDNGQSDEQMDAADEDYNMASIPEEEFWQ</sequence>
<comment type="caution">
    <text evidence="3">The sequence shown here is derived from an EMBL/GenBank/DDBJ whole genome shotgun (WGS) entry which is preliminary data.</text>
</comment>
<keyword evidence="1" id="KW-0175">Coiled coil</keyword>
<keyword evidence="4" id="KW-1185">Reference proteome</keyword>
<reference evidence="3" key="1">
    <citation type="submission" date="2021-03" db="EMBL/GenBank/DDBJ databases">
        <title>Draft genome sequence of rust myrtle Austropuccinia psidii MF-1, a brazilian biotype.</title>
        <authorList>
            <person name="Quecine M.C."/>
            <person name="Pachon D.M.R."/>
            <person name="Bonatelli M.L."/>
            <person name="Correr F.H."/>
            <person name="Franceschini L.M."/>
            <person name="Leite T.F."/>
            <person name="Margarido G.R.A."/>
            <person name="Almeida C.A."/>
            <person name="Ferrarezi J.A."/>
            <person name="Labate C.A."/>
        </authorList>
    </citation>
    <scope>NUCLEOTIDE SEQUENCE</scope>
    <source>
        <strain evidence="3">MF-1</strain>
    </source>
</reference>
<dbReference type="AlphaFoldDB" id="A0A9Q3GQA4"/>
<organism evidence="3 4">
    <name type="scientific">Austropuccinia psidii MF-1</name>
    <dbReference type="NCBI Taxonomy" id="1389203"/>
    <lineage>
        <taxon>Eukaryota</taxon>
        <taxon>Fungi</taxon>
        <taxon>Dikarya</taxon>
        <taxon>Basidiomycota</taxon>
        <taxon>Pucciniomycotina</taxon>
        <taxon>Pucciniomycetes</taxon>
        <taxon>Pucciniales</taxon>
        <taxon>Sphaerophragmiaceae</taxon>
        <taxon>Austropuccinia</taxon>
    </lineage>
</organism>
<feature type="region of interest" description="Disordered" evidence="2">
    <location>
        <begin position="57"/>
        <end position="131"/>
    </location>
</feature>
<dbReference type="EMBL" id="AVOT02004276">
    <property type="protein sequence ID" value="MBW0475916.1"/>
    <property type="molecule type" value="Genomic_DNA"/>
</dbReference>
<proteinExistence type="predicted"/>
<feature type="compositionally biased region" description="Polar residues" evidence="2">
    <location>
        <begin position="12"/>
        <end position="33"/>
    </location>
</feature>
<evidence type="ECO:0000313" key="3">
    <source>
        <dbReference type="EMBL" id="MBW0475916.1"/>
    </source>
</evidence>
<gene>
    <name evidence="3" type="ORF">O181_015631</name>
</gene>
<feature type="coiled-coil region" evidence="1">
    <location>
        <begin position="320"/>
        <end position="352"/>
    </location>
</feature>
<feature type="compositionally biased region" description="Basic and acidic residues" evidence="2">
    <location>
        <begin position="86"/>
        <end position="96"/>
    </location>
</feature>
<feature type="compositionally biased region" description="Basic and acidic residues" evidence="2">
    <location>
        <begin position="569"/>
        <end position="579"/>
    </location>
</feature>
<feature type="compositionally biased region" description="Polar residues" evidence="2">
    <location>
        <begin position="73"/>
        <end position="85"/>
    </location>
</feature>
<feature type="compositionally biased region" description="Acidic residues" evidence="2">
    <location>
        <begin position="548"/>
        <end position="568"/>
    </location>
</feature>
<accession>A0A9Q3GQA4</accession>
<feature type="compositionally biased region" description="Acidic residues" evidence="2">
    <location>
        <begin position="580"/>
        <end position="610"/>
    </location>
</feature>
<dbReference type="OrthoDB" id="2506388at2759"/>
<evidence type="ECO:0000313" key="4">
    <source>
        <dbReference type="Proteomes" id="UP000765509"/>
    </source>
</evidence>
<feature type="region of interest" description="Disordered" evidence="2">
    <location>
        <begin position="1"/>
        <end position="33"/>
    </location>
</feature>
<dbReference type="Proteomes" id="UP000765509">
    <property type="component" value="Unassembled WGS sequence"/>
</dbReference>
<feature type="region of interest" description="Disordered" evidence="2">
    <location>
        <begin position="516"/>
        <end position="610"/>
    </location>
</feature>